<feature type="transmembrane region" description="Helical" evidence="7">
    <location>
        <begin position="213"/>
        <end position="237"/>
    </location>
</feature>
<evidence type="ECO:0000256" key="1">
    <source>
        <dbReference type="ARBA" id="ARBA00004651"/>
    </source>
</evidence>
<dbReference type="Pfam" id="PF01311">
    <property type="entry name" value="Bac_export_1"/>
    <property type="match status" value="1"/>
</dbReference>
<keyword evidence="6 7" id="KW-0472">Membrane</keyword>
<dbReference type="Proteomes" id="UP000645462">
    <property type="component" value="Unassembled WGS sequence"/>
</dbReference>
<dbReference type="RefSeq" id="WP_229747810.1">
    <property type="nucleotide sequence ID" value="NZ_BMFC01000007.1"/>
</dbReference>
<keyword evidence="8" id="KW-0969">Cilium</keyword>
<organism evidence="8 9">
    <name type="scientific">Marivita lacus</name>
    <dbReference type="NCBI Taxonomy" id="1323742"/>
    <lineage>
        <taxon>Bacteria</taxon>
        <taxon>Pseudomonadati</taxon>
        <taxon>Pseudomonadota</taxon>
        <taxon>Alphaproteobacteria</taxon>
        <taxon>Rhodobacterales</taxon>
        <taxon>Roseobacteraceae</taxon>
        <taxon>Marivita</taxon>
    </lineage>
</organism>
<dbReference type="EMBL" id="BMFC01000007">
    <property type="protein sequence ID" value="GGC09920.1"/>
    <property type="molecule type" value="Genomic_DNA"/>
</dbReference>
<dbReference type="PANTHER" id="PTHR30065:SF8">
    <property type="entry name" value="FLAGELLAR BIOSYNTHETIC PROTEIN FLIR"/>
    <property type="match status" value="1"/>
</dbReference>
<evidence type="ECO:0000256" key="4">
    <source>
        <dbReference type="ARBA" id="ARBA00022692"/>
    </source>
</evidence>
<comment type="caution">
    <text evidence="8">The sequence shown here is derived from an EMBL/GenBank/DDBJ whole genome shotgun (WGS) entry which is preliminary data.</text>
</comment>
<feature type="transmembrane region" description="Helical" evidence="7">
    <location>
        <begin position="68"/>
        <end position="87"/>
    </location>
</feature>
<name>A0ABQ1KWM9_9RHOB</name>
<gene>
    <name evidence="8" type="primary">fliR</name>
    <name evidence="8" type="ORF">GCM10011363_28200</name>
</gene>
<protein>
    <submittedName>
        <fullName evidence="8">Flagellar biosynthetic protein FliR</fullName>
    </submittedName>
</protein>
<evidence type="ECO:0000256" key="7">
    <source>
        <dbReference type="SAM" id="Phobius"/>
    </source>
</evidence>
<keyword evidence="4 7" id="KW-0812">Transmembrane</keyword>
<proteinExistence type="inferred from homology"/>
<comment type="similarity">
    <text evidence="2">Belongs to the FliR/MopE/SpaR family.</text>
</comment>
<keyword evidence="3" id="KW-1003">Cell membrane</keyword>
<dbReference type="InterPro" id="IPR002010">
    <property type="entry name" value="T3SS_IM_R"/>
</dbReference>
<evidence type="ECO:0000313" key="9">
    <source>
        <dbReference type="Proteomes" id="UP000645462"/>
    </source>
</evidence>
<keyword evidence="9" id="KW-1185">Reference proteome</keyword>
<dbReference type="PRINTS" id="PR00953">
    <property type="entry name" value="TYPE3IMRPROT"/>
</dbReference>
<keyword evidence="5 7" id="KW-1133">Transmembrane helix</keyword>
<keyword evidence="8" id="KW-0966">Cell projection</keyword>
<dbReference type="PANTHER" id="PTHR30065">
    <property type="entry name" value="FLAGELLAR BIOSYNTHETIC PROTEIN FLIR"/>
    <property type="match status" value="1"/>
</dbReference>
<accession>A0ABQ1KWM9</accession>
<reference evidence="9" key="1">
    <citation type="journal article" date="2019" name="Int. J. Syst. Evol. Microbiol.">
        <title>The Global Catalogue of Microorganisms (GCM) 10K type strain sequencing project: providing services to taxonomists for standard genome sequencing and annotation.</title>
        <authorList>
            <consortium name="The Broad Institute Genomics Platform"/>
            <consortium name="The Broad Institute Genome Sequencing Center for Infectious Disease"/>
            <person name="Wu L."/>
            <person name="Ma J."/>
        </authorList>
    </citation>
    <scope>NUCLEOTIDE SEQUENCE [LARGE SCALE GENOMIC DNA]</scope>
    <source>
        <strain evidence="9">CGMCC 1.12478</strain>
    </source>
</reference>
<evidence type="ECO:0000256" key="3">
    <source>
        <dbReference type="ARBA" id="ARBA00022475"/>
    </source>
</evidence>
<feature type="transmembrane region" description="Helical" evidence="7">
    <location>
        <begin position="94"/>
        <end position="114"/>
    </location>
</feature>
<evidence type="ECO:0000256" key="5">
    <source>
        <dbReference type="ARBA" id="ARBA00022989"/>
    </source>
</evidence>
<feature type="transmembrane region" description="Helical" evidence="7">
    <location>
        <begin position="126"/>
        <end position="152"/>
    </location>
</feature>
<evidence type="ECO:0000256" key="2">
    <source>
        <dbReference type="ARBA" id="ARBA00009772"/>
    </source>
</evidence>
<sequence>MDPSLAPEIVNSWIQLAAVAFARVGTAILLLPGFGEAQIPPRIRIALGLVLTLSLLPILPLPEPPQQVTAFALLIGAEAAIGIFIGAGARILIAALHLLGALVGMVSGLSNAFAPSQANTEGATALAALLSVAAIAMIFATDLHHLMISAILRSYAILPPGRLPVGDMTDQIARLGAGAFHIATSMATPFLVIAVVLNLALGLANRIMPTMQVFFVAAPGLILAGLTIFVITLPAVLDHMMVVLSDWLLALSM</sequence>
<keyword evidence="8" id="KW-0282">Flagellum</keyword>
<comment type="subcellular location">
    <subcellularLocation>
        <location evidence="1">Cell membrane</location>
        <topology evidence="1">Multi-pass membrane protein</topology>
    </subcellularLocation>
</comment>
<evidence type="ECO:0000313" key="8">
    <source>
        <dbReference type="EMBL" id="GGC09920.1"/>
    </source>
</evidence>
<feature type="transmembrane region" description="Helical" evidence="7">
    <location>
        <begin position="12"/>
        <end position="31"/>
    </location>
</feature>
<evidence type="ECO:0000256" key="6">
    <source>
        <dbReference type="ARBA" id="ARBA00023136"/>
    </source>
</evidence>
<feature type="transmembrane region" description="Helical" evidence="7">
    <location>
        <begin position="43"/>
        <end position="62"/>
    </location>
</feature>
<feature type="transmembrane region" description="Helical" evidence="7">
    <location>
        <begin position="172"/>
        <end position="201"/>
    </location>
</feature>